<comment type="caution">
    <text evidence="2">The sequence shown here is derived from an EMBL/GenBank/DDBJ whole genome shotgun (WGS) entry which is preliminary data.</text>
</comment>
<organism evidence="2 3">
    <name type="scientific">Paracandidimonas soli</name>
    <dbReference type="NCBI Taxonomy" id="1917182"/>
    <lineage>
        <taxon>Bacteria</taxon>
        <taxon>Pseudomonadati</taxon>
        <taxon>Pseudomonadota</taxon>
        <taxon>Betaproteobacteria</taxon>
        <taxon>Burkholderiales</taxon>
        <taxon>Alcaligenaceae</taxon>
        <taxon>Paracandidimonas</taxon>
    </lineage>
</organism>
<dbReference type="OrthoDB" id="14727at2"/>
<protein>
    <recommendedName>
        <fullName evidence="4">CopG family transcriptional regulator</fullName>
    </recommendedName>
</protein>
<proteinExistence type="predicted"/>
<dbReference type="EMBL" id="SMBX01000009">
    <property type="protein sequence ID" value="TCU94577.1"/>
    <property type="molecule type" value="Genomic_DNA"/>
</dbReference>
<feature type="signal peptide" evidence="1">
    <location>
        <begin position="1"/>
        <end position="21"/>
    </location>
</feature>
<dbReference type="AlphaFoldDB" id="A0A4R3UV08"/>
<evidence type="ECO:0000313" key="2">
    <source>
        <dbReference type="EMBL" id="TCU94577.1"/>
    </source>
</evidence>
<evidence type="ECO:0008006" key="4">
    <source>
        <dbReference type="Google" id="ProtNLM"/>
    </source>
</evidence>
<evidence type="ECO:0000256" key="1">
    <source>
        <dbReference type="SAM" id="SignalP"/>
    </source>
</evidence>
<gene>
    <name evidence="2" type="ORF">EV686_109135</name>
</gene>
<dbReference type="Pfam" id="PF04214">
    <property type="entry name" value="DUF411"/>
    <property type="match status" value="1"/>
</dbReference>
<accession>A0A4R3UV08</accession>
<keyword evidence="1" id="KW-0732">Signal</keyword>
<reference evidence="2 3" key="1">
    <citation type="submission" date="2019-03" db="EMBL/GenBank/DDBJ databases">
        <title>Genomic Encyclopedia of Type Strains, Phase IV (KMG-IV): sequencing the most valuable type-strain genomes for metagenomic binning, comparative biology and taxonomic classification.</title>
        <authorList>
            <person name="Goeker M."/>
        </authorList>
    </citation>
    <scope>NUCLEOTIDE SEQUENCE [LARGE SCALE GENOMIC DNA]</scope>
    <source>
        <strain evidence="2 3">DSM 100048</strain>
    </source>
</reference>
<sequence length="140" mass="14735">MKPSHLFLAALISALHIPALASGPALTVHHDPYCGCCTAWIDYLREEGFAVNSIITPDMGSLKQKLGVPGKLASCHTAVVDGTGQLIEGHAPVSAINKLLQRPHVKGIAVPGMPINSPGMGRMDGTLVTVDFSGRPFSRD</sequence>
<feature type="chain" id="PRO_5020452927" description="CopG family transcriptional regulator" evidence="1">
    <location>
        <begin position="22"/>
        <end position="140"/>
    </location>
</feature>
<keyword evidence="3" id="KW-1185">Reference proteome</keyword>
<dbReference type="InterPro" id="IPR007332">
    <property type="entry name" value="DUF411"/>
</dbReference>
<name>A0A4R3UV08_9BURK</name>
<evidence type="ECO:0000313" key="3">
    <source>
        <dbReference type="Proteomes" id="UP000294692"/>
    </source>
</evidence>
<dbReference type="RefSeq" id="WP_132477865.1">
    <property type="nucleotide sequence ID" value="NZ_JBHRVM010000001.1"/>
</dbReference>
<dbReference type="Proteomes" id="UP000294692">
    <property type="component" value="Unassembled WGS sequence"/>
</dbReference>